<name>A0ABP6TG63_9ACTN</name>
<dbReference type="Proteomes" id="UP001501455">
    <property type="component" value="Unassembled WGS sequence"/>
</dbReference>
<organism evidence="1 2">
    <name type="scientific">Streptomyces prasinosporus</name>
    <dbReference type="NCBI Taxonomy" id="68256"/>
    <lineage>
        <taxon>Bacteria</taxon>
        <taxon>Bacillati</taxon>
        <taxon>Actinomycetota</taxon>
        <taxon>Actinomycetes</taxon>
        <taxon>Kitasatosporales</taxon>
        <taxon>Streptomycetaceae</taxon>
        <taxon>Streptomyces</taxon>
        <taxon>Streptomyces albogriseolus group</taxon>
    </lineage>
</organism>
<evidence type="ECO:0000313" key="1">
    <source>
        <dbReference type="EMBL" id="GAA3494226.1"/>
    </source>
</evidence>
<gene>
    <name evidence="1" type="ORF">GCM10019016_013250</name>
</gene>
<accession>A0ABP6TG63</accession>
<evidence type="ECO:0000313" key="2">
    <source>
        <dbReference type="Proteomes" id="UP001501455"/>
    </source>
</evidence>
<comment type="caution">
    <text evidence="1">The sequence shown here is derived from an EMBL/GenBank/DDBJ whole genome shotgun (WGS) entry which is preliminary data.</text>
</comment>
<dbReference type="EMBL" id="BAAAXF010000014">
    <property type="protein sequence ID" value="GAA3494226.1"/>
    <property type="molecule type" value="Genomic_DNA"/>
</dbReference>
<sequence length="119" mass="12428">MALVEARDLVGYEAHGQGEDVRGLCVALHPARGVDAGPLESVPYPPVQVLVGCRVPAEFVCHPRGEVRGVCDVGGGDDVLRGLVVEVQPVAEAVRRPQQAVAVLVQTGPARPPPTATRP</sequence>
<keyword evidence="2" id="KW-1185">Reference proteome</keyword>
<proteinExistence type="predicted"/>
<reference evidence="2" key="1">
    <citation type="journal article" date="2019" name="Int. J. Syst. Evol. Microbiol.">
        <title>The Global Catalogue of Microorganisms (GCM) 10K type strain sequencing project: providing services to taxonomists for standard genome sequencing and annotation.</title>
        <authorList>
            <consortium name="The Broad Institute Genomics Platform"/>
            <consortium name="The Broad Institute Genome Sequencing Center for Infectious Disease"/>
            <person name="Wu L."/>
            <person name="Ma J."/>
        </authorList>
    </citation>
    <scope>NUCLEOTIDE SEQUENCE [LARGE SCALE GENOMIC DNA]</scope>
    <source>
        <strain evidence="2">JCM 4816</strain>
    </source>
</reference>
<protein>
    <submittedName>
        <fullName evidence="1">Uncharacterized protein</fullName>
    </submittedName>
</protein>